<reference evidence="1 2" key="1">
    <citation type="submission" date="2020-02" db="EMBL/GenBank/DDBJ databases">
        <title>Genome sequence of strain CCNWXJ40-4.</title>
        <authorList>
            <person name="Gao J."/>
            <person name="Sun J."/>
        </authorList>
    </citation>
    <scope>NUCLEOTIDE SEQUENCE [LARGE SCALE GENOMIC DNA]</scope>
    <source>
        <strain evidence="1 2">CCNWXJ 40-4</strain>
    </source>
</reference>
<protein>
    <submittedName>
        <fullName evidence="1">Uncharacterized protein</fullName>
    </submittedName>
</protein>
<evidence type="ECO:0000313" key="1">
    <source>
        <dbReference type="EMBL" id="NGO56030.1"/>
    </source>
</evidence>
<organism evidence="1 2">
    <name type="scientific">Allomesorhizobium camelthorni</name>
    <dbReference type="NCBI Taxonomy" id="475069"/>
    <lineage>
        <taxon>Bacteria</taxon>
        <taxon>Pseudomonadati</taxon>
        <taxon>Pseudomonadota</taxon>
        <taxon>Alphaproteobacteria</taxon>
        <taxon>Hyphomicrobiales</taxon>
        <taxon>Phyllobacteriaceae</taxon>
        <taxon>Allomesorhizobium</taxon>
    </lineage>
</organism>
<evidence type="ECO:0000313" key="2">
    <source>
        <dbReference type="Proteomes" id="UP001642900"/>
    </source>
</evidence>
<dbReference type="AlphaFoldDB" id="A0A6G4WPJ2"/>
<name>A0A6G4WPJ2_9HYPH</name>
<proteinExistence type="predicted"/>
<accession>A0A6G4WPJ2</accession>
<dbReference type="RefSeq" id="WP_165034360.1">
    <property type="nucleotide sequence ID" value="NZ_JAAKZF010000171.1"/>
</dbReference>
<dbReference type="Proteomes" id="UP001642900">
    <property type="component" value="Unassembled WGS sequence"/>
</dbReference>
<keyword evidence="2" id="KW-1185">Reference proteome</keyword>
<gene>
    <name evidence="1" type="ORF">G6N73_34485</name>
</gene>
<dbReference type="EMBL" id="JAAKZF010000171">
    <property type="protein sequence ID" value="NGO56030.1"/>
    <property type="molecule type" value="Genomic_DNA"/>
</dbReference>
<comment type="caution">
    <text evidence="1">The sequence shown here is derived from an EMBL/GenBank/DDBJ whole genome shotgun (WGS) entry which is preliminary data.</text>
</comment>
<sequence>MTTKRAYASWKSWGERSNETVGSKRRLGKIERPRLWAATWHGADWFCTDFGVPETETEPGGT</sequence>